<keyword evidence="1 4" id="KW-0808">Transferase</keyword>
<dbReference type="KEGG" id="ato:CIW82_15325"/>
<dbReference type="Proteomes" id="UP000220394">
    <property type="component" value="Chromosome"/>
</dbReference>
<dbReference type="GO" id="GO:0016747">
    <property type="term" value="F:acyltransferase activity, transferring groups other than amino-acyl groups"/>
    <property type="evidence" value="ECO:0007669"/>
    <property type="project" value="InterPro"/>
</dbReference>
<accession>A0A291PKA9</accession>
<evidence type="ECO:0000256" key="1">
    <source>
        <dbReference type="ARBA" id="ARBA00022679"/>
    </source>
</evidence>
<reference evidence="4 5" key="1">
    <citation type="submission" date="2017-08" db="EMBL/GenBank/DDBJ databases">
        <title>Complete Genome Sequence of Acetobacter tropicalis Oregon-R-modENCODE STRAIN BDGP1, an acetic acid bacterium isolated from Drosophila melanogaster gut.</title>
        <authorList>
            <person name="Wan K.H."/>
            <person name="Yu C."/>
            <person name="Park S."/>
            <person name="Hammonds A.S."/>
            <person name="Booth B.W."/>
            <person name="Celniker S.E."/>
        </authorList>
    </citation>
    <scope>NUCLEOTIDE SEQUENCE [LARGE SCALE GENOMIC DNA]</scope>
    <source>
        <strain evidence="4 5">BDGP1</strain>
    </source>
</reference>
<dbReference type="AlphaFoldDB" id="A0A291PKA9"/>
<gene>
    <name evidence="4" type="ORF">CIW82_15325</name>
</gene>
<evidence type="ECO:0000313" key="4">
    <source>
        <dbReference type="EMBL" id="ATJ91846.1"/>
    </source>
</evidence>
<sequence length="158" mass="17567">MKAHEIRLATPEDLSAIKTIIGRHAYSHYVFRIGSKPGPMLDNYASLVHSGRVHVALHDETVHGILVLIPEADAMLLDNVAVAPVAQGLGIGRRLLEFAENTASKAGFSHIKLFTNEAMTENLSLYQRIGYTETHHAEENDLRRVYVVKVMPQRLCSL</sequence>
<dbReference type="InterPro" id="IPR016181">
    <property type="entry name" value="Acyl_CoA_acyltransferase"/>
</dbReference>
<keyword evidence="2" id="KW-0012">Acyltransferase</keyword>
<evidence type="ECO:0000256" key="2">
    <source>
        <dbReference type="ARBA" id="ARBA00023315"/>
    </source>
</evidence>
<proteinExistence type="predicted"/>
<dbReference type="Gene3D" id="3.40.630.30">
    <property type="match status" value="1"/>
</dbReference>
<evidence type="ECO:0000313" key="5">
    <source>
        <dbReference type="Proteomes" id="UP000220394"/>
    </source>
</evidence>
<dbReference type="CDD" id="cd04301">
    <property type="entry name" value="NAT_SF"/>
    <property type="match status" value="1"/>
</dbReference>
<name>A0A291PKA9_9PROT</name>
<dbReference type="EMBL" id="CP022699">
    <property type="protein sequence ID" value="ATJ91846.1"/>
    <property type="molecule type" value="Genomic_DNA"/>
</dbReference>
<dbReference type="InterPro" id="IPR000182">
    <property type="entry name" value="GNAT_dom"/>
</dbReference>
<protein>
    <submittedName>
        <fullName evidence="4">N-acetyltransferase</fullName>
    </submittedName>
</protein>
<dbReference type="InterPro" id="IPR050832">
    <property type="entry name" value="Bact_Acetyltransf"/>
</dbReference>
<dbReference type="PANTHER" id="PTHR43877">
    <property type="entry name" value="AMINOALKYLPHOSPHONATE N-ACETYLTRANSFERASE-RELATED-RELATED"/>
    <property type="match status" value="1"/>
</dbReference>
<dbReference type="PANTHER" id="PTHR43877:SF2">
    <property type="entry name" value="AMINOALKYLPHOSPHONATE N-ACETYLTRANSFERASE-RELATED"/>
    <property type="match status" value="1"/>
</dbReference>
<dbReference type="SUPFAM" id="SSF55729">
    <property type="entry name" value="Acyl-CoA N-acyltransferases (Nat)"/>
    <property type="match status" value="1"/>
</dbReference>
<organism evidence="4 5">
    <name type="scientific">Acetobacter tropicalis</name>
    <dbReference type="NCBI Taxonomy" id="104102"/>
    <lineage>
        <taxon>Bacteria</taxon>
        <taxon>Pseudomonadati</taxon>
        <taxon>Pseudomonadota</taxon>
        <taxon>Alphaproteobacteria</taxon>
        <taxon>Acetobacterales</taxon>
        <taxon>Acetobacteraceae</taxon>
        <taxon>Acetobacter</taxon>
    </lineage>
</organism>
<evidence type="ECO:0000259" key="3">
    <source>
        <dbReference type="PROSITE" id="PS51186"/>
    </source>
</evidence>
<feature type="domain" description="N-acetyltransferase" evidence="3">
    <location>
        <begin position="4"/>
        <end position="152"/>
    </location>
</feature>
<dbReference type="Pfam" id="PF13508">
    <property type="entry name" value="Acetyltransf_7"/>
    <property type="match status" value="1"/>
</dbReference>
<dbReference type="PROSITE" id="PS51186">
    <property type="entry name" value="GNAT"/>
    <property type="match status" value="1"/>
</dbReference>